<proteinExistence type="predicted"/>
<keyword evidence="3" id="KW-1185">Reference proteome</keyword>
<accession>A0ABS6XBZ0</accession>
<evidence type="ECO:0000313" key="3">
    <source>
        <dbReference type="Proteomes" id="UP000774935"/>
    </source>
</evidence>
<sequence>MTKFYLFLFSLLVTINVSCLAQFTASDLNHLHNTAAYKGGKDELARVLAKNIRFPQGDFMSKKLITIVGVLKIDRKGEIVEVGTLHKADESYTAAFKNVVEKTKGKWEATNDTAKYFYAVIPVQFNYMDSGYTLFDANKLAYFQETIVVTVAGARGAFAGLYEKYESELITQVNELSKKEAYSEAVKPMAELVNLQPLHTGYYDPLIGLLKKAGNTAEAAHYEQVKALLAGQNQ</sequence>
<feature type="chain" id="PRO_5046032829" description="TonB C-terminal domain-containing protein" evidence="1">
    <location>
        <begin position="22"/>
        <end position="234"/>
    </location>
</feature>
<protein>
    <recommendedName>
        <fullName evidence="4">TonB C-terminal domain-containing protein</fullName>
    </recommendedName>
</protein>
<gene>
    <name evidence="2" type="ORF">KYK27_10645</name>
</gene>
<keyword evidence="1" id="KW-0732">Signal</keyword>
<reference evidence="2 3" key="1">
    <citation type="submission" date="2021-07" db="EMBL/GenBank/DDBJ databases">
        <authorList>
            <person name="Kim M.K."/>
        </authorList>
    </citation>
    <scope>NUCLEOTIDE SEQUENCE [LARGE SCALE GENOMIC DNA]</scope>
    <source>
        <strain evidence="2 3">HLY7-15</strain>
    </source>
</reference>
<evidence type="ECO:0008006" key="4">
    <source>
        <dbReference type="Google" id="ProtNLM"/>
    </source>
</evidence>
<organism evidence="2 3">
    <name type="scientific">Pontibacter populi</name>
    <dbReference type="NCBI Taxonomy" id="890055"/>
    <lineage>
        <taxon>Bacteria</taxon>
        <taxon>Pseudomonadati</taxon>
        <taxon>Bacteroidota</taxon>
        <taxon>Cytophagia</taxon>
        <taxon>Cytophagales</taxon>
        <taxon>Hymenobacteraceae</taxon>
        <taxon>Pontibacter</taxon>
    </lineage>
</organism>
<evidence type="ECO:0000256" key="1">
    <source>
        <dbReference type="SAM" id="SignalP"/>
    </source>
</evidence>
<name>A0ABS6XBZ0_9BACT</name>
<dbReference type="Proteomes" id="UP000774935">
    <property type="component" value="Unassembled WGS sequence"/>
</dbReference>
<dbReference type="RefSeq" id="WP_199109985.1">
    <property type="nucleotide sequence ID" value="NZ_JAHWXQ010000002.1"/>
</dbReference>
<dbReference type="EMBL" id="JAHWXQ010000002">
    <property type="protein sequence ID" value="MBW3365506.1"/>
    <property type="molecule type" value="Genomic_DNA"/>
</dbReference>
<comment type="caution">
    <text evidence="2">The sequence shown here is derived from an EMBL/GenBank/DDBJ whole genome shotgun (WGS) entry which is preliminary data.</text>
</comment>
<evidence type="ECO:0000313" key="2">
    <source>
        <dbReference type="EMBL" id="MBW3365506.1"/>
    </source>
</evidence>
<feature type="signal peptide" evidence="1">
    <location>
        <begin position="1"/>
        <end position="21"/>
    </location>
</feature>